<gene>
    <name evidence="2" type="ORF">V6N12_021906</name>
</gene>
<comment type="caution">
    <text evidence="2">The sequence shown here is derived from an EMBL/GenBank/DDBJ whole genome shotgun (WGS) entry which is preliminary data.</text>
</comment>
<reference evidence="2 3" key="1">
    <citation type="journal article" date="2024" name="G3 (Bethesda)">
        <title>Genome assembly of Hibiscus sabdariffa L. provides insights into metabolisms of medicinal natural products.</title>
        <authorList>
            <person name="Kim T."/>
        </authorList>
    </citation>
    <scope>NUCLEOTIDE SEQUENCE [LARGE SCALE GENOMIC DNA]</scope>
    <source>
        <strain evidence="2">TK-2024</strain>
        <tissue evidence="2">Old leaves</tissue>
    </source>
</reference>
<evidence type="ECO:0000256" key="1">
    <source>
        <dbReference type="SAM" id="MobiDB-lite"/>
    </source>
</evidence>
<feature type="region of interest" description="Disordered" evidence="1">
    <location>
        <begin position="48"/>
        <end position="104"/>
    </location>
</feature>
<accession>A0ABR2FTE1</accession>
<organism evidence="2 3">
    <name type="scientific">Hibiscus sabdariffa</name>
    <name type="common">roselle</name>
    <dbReference type="NCBI Taxonomy" id="183260"/>
    <lineage>
        <taxon>Eukaryota</taxon>
        <taxon>Viridiplantae</taxon>
        <taxon>Streptophyta</taxon>
        <taxon>Embryophyta</taxon>
        <taxon>Tracheophyta</taxon>
        <taxon>Spermatophyta</taxon>
        <taxon>Magnoliopsida</taxon>
        <taxon>eudicotyledons</taxon>
        <taxon>Gunneridae</taxon>
        <taxon>Pentapetalae</taxon>
        <taxon>rosids</taxon>
        <taxon>malvids</taxon>
        <taxon>Malvales</taxon>
        <taxon>Malvaceae</taxon>
        <taxon>Malvoideae</taxon>
        <taxon>Hibiscus</taxon>
    </lineage>
</organism>
<proteinExistence type="predicted"/>
<evidence type="ECO:0000313" key="2">
    <source>
        <dbReference type="EMBL" id="KAK8587412.1"/>
    </source>
</evidence>
<sequence>MVEERTDNNNSLCEKSMKVVINIFKLSSFSIAKMSLGETTVLTKSIPSYSDTVADGPMPRPPQSSGVSEKLQSRSKPYSFVMQPDSGGNESLTVREEKRDEGDGKFAAYIRKVHEKNRGNLHEAAKLSPYILPPPPTPLRRKK</sequence>
<protein>
    <submittedName>
        <fullName evidence="2">Uncharacterized protein</fullName>
    </submittedName>
</protein>
<evidence type="ECO:0000313" key="3">
    <source>
        <dbReference type="Proteomes" id="UP001472677"/>
    </source>
</evidence>
<keyword evidence="3" id="KW-1185">Reference proteome</keyword>
<dbReference type="Proteomes" id="UP001472677">
    <property type="component" value="Unassembled WGS sequence"/>
</dbReference>
<name>A0ABR2FTE1_9ROSI</name>
<dbReference type="EMBL" id="JBBPBM010000004">
    <property type="protein sequence ID" value="KAK8587412.1"/>
    <property type="molecule type" value="Genomic_DNA"/>
</dbReference>
<feature type="compositionally biased region" description="Basic and acidic residues" evidence="1">
    <location>
        <begin position="93"/>
        <end position="104"/>
    </location>
</feature>